<dbReference type="InterPro" id="IPR001296">
    <property type="entry name" value="Glyco_trans_1"/>
</dbReference>
<sequence length="391" mass="42197">MLVKLAILSHMHHPIAEPFEGGTEAHTAMLANALVERGHEVTLFAKEGSVTKAITHQLVPKDFEFIRTATPWVRVQQAGFLAEAVHHSIGVIQASNFDAVINSSLSALPFSFMPSLPMMTILHTPPTLSDVNAVISDPDWIPSHRHEYVTVSTTNAEAWRAFLPRVEVVRNGIHIDQWTPGIEATPGLAVWAARITPEKGLHLAIDAVRAAGLDFEFAGPRSHADYFQSEIVPRLGPRVRYRGHLAHRDLRSFFASGAVFVASPLWAEPFGLTVVEALASGTPVAALPNGAMRELIGPLAGAVATQTSVVALADAIRAALECDSGEVRRSAMRFSFETMIGRYEEILARVAATPMSRSGRWCAPIHKANVGTKPVGTARQSGVDAAQEGAR</sequence>
<dbReference type="EMBL" id="SOGJ01000019">
    <property type="protein sequence ID" value="TFC98670.1"/>
    <property type="molecule type" value="Genomic_DNA"/>
</dbReference>
<keyword evidence="1" id="KW-0328">Glycosyltransferase</keyword>
<evidence type="ECO:0000313" key="6">
    <source>
        <dbReference type="Proteomes" id="UP000298355"/>
    </source>
</evidence>
<feature type="domain" description="Glycosyl transferase family 1" evidence="3">
    <location>
        <begin position="181"/>
        <end position="326"/>
    </location>
</feature>
<reference evidence="5 6" key="1">
    <citation type="submission" date="2019-03" db="EMBL/GenBank/DDBJ databases">
        <title>Genomics of glacier-inhabiting Cryobacterium strains.</title>
        <authorList>
            <person name="Liu Q."/>
            <person name="Xin Y.-H."/>
        </authorList>
    </citation>
    <scope>NUCLEOTIDE SEQUENCE [LARGE SCALE GENOMIC DNA]</scope>
    <source>
        <strain evidence="5 6">TMT4-23</strain>
    </source>
</reference>
<evidence type="ECO:0000256" key="2">
    <source>
        <dbReference type="ARBA" id="ARBA00022679"/>
    </source>
</evidence>
<proteinExistence type="predicted"/>
<evidence type="ECO:0000313" key="5">
    <source>
        <dbReference type="EMBL" id="TFC98670.1"/>
    </source>
</evidence>
<dbReference type="Pfam" id="PF00534">
    <property type="entry name" value="Glycos_transf_1"/>
    <property type="match status" value="1"/>
</dbReference>
<name>A0ABY2J489_9MICO</name>
<keyword evidence="2" id="KW-0808">Transferase</keyword>
<dbReference type="Pfam" id="PF13439">
    <property type="entry name" value="Glyco_transf_4"/>
    <property type="match status" value="1"/>
</dbReference>
<dbReference type="PANTHER" id="PTHR12526">
    <property type="entry name" value="GLYCOSYLTRANSFERASE"/>
    <property type="match status" value="1"/>
</dbReference>
<feature type="domain" description="Glycosyltransferase subfamily 4-like N-terminal" evidence="4">
    <location>
        <begin position="21"/>
        <end position="176"/>
    </location>
</feature>
<dbReference type="InterPro" id="IPR028098">
    <property type="entry name" value="Glyco_trans_4-like_N"/>
</dbReference>
<evidence type="ECO:0000259" key="3">
    <source>
        <dbReference type="Pfam" id="PF00534"/>
    </source>
</evidence>
<keyword evidence="6" id="KW-1185">Reference proteome</keyword>
<accession>A0ABY2J489</accession>
<evidence type="ECO:0000259" key="4">
    <source>
        <dbReference type="Pfam" id="PF13439"/>
    </source>
</evidence>
<protein>
    <submittedName>
        <fullName evidence="5">Glycosyltransferase family 4 protein</fullName>
    </submittedName>
</protein>
<dbReference type="Proteomes" id="UP000298355">
    <property type="component" value="Unassembled WGS sequence"/>
</dbReference>
<evidence type="ECO:0000256" key="1">
    <source>
        <dbReference type="ARBA" id="ARBA00022676"/>
    </source>
</evidence>
<dbReference type="RefSeq" id="WP_134363083.1">
    <property type="nucleotide sequence ID" value="NZ_SOGJ01000019.1"/>
</dbReference>
<dbReference type="PANTHER" id="PTHR12526:SF595">
    <property type="entry name" value="BLL5217 PROTEIN"/>
    <property type="match status" value="1"/>
</dbReference>
<organism evidence="5 6">
    <name type="scientific">Cryobacterium breve</name>
    <dbReference type="NCBI Taxonomy" id="1259258"/>
    <lineage>
        <taxon>Bacteria</taxon>
        <taxon>Bacillati</taxon>
        <taxon>Actinomycetota</taxon>
        <taxon>Actinomycetes</taxon>
        <taxon>Micrococcales</taxon>
        <taxon>Microbacteriaceae</taxon>
        <taxon>Cryobacterium</taxon>
    </lineage>
</organism>
<comment type="caution">
    <text evidence="5">The sequence shown here is derived from an EMBL/GenBank/DDBJ whole genome shotgun (WGS) entry which is preliminary data.</text>
</comment>
<dbReference type="SUPFAM" id="SSF53756">
    <property type="entry name" value="UDP-Glycosyltransferase/glycogen phosphorylase"/>
    <property type="match status" value="1"/>
</dbReference>
<dbReference type="Gene3D" id="3.40.50.2000">
    <property type="entry name" value="Glycogen Phosphorylase B"/>
    <property type="match status" value="2"/>
</dbReference>
<gene>
    <name evidence="5" type="ORF">E3O65_07270</name>
</gene>